<evidence type="ECO:0000313" key="3">
    <source>
        <dbReference type="EMBL" id="CAF4769708.1"/>
    </source>
</evidence>
<gene>
    <name evidence="5" type="ORF">GIL414_LOCUS67504</name>
    <name evidence="2" type="ORF">OVN521_LOCUS36548</name>
    <name evidence="3" type="ORF">OVN521_LOCUS50786</name>
    <name evidence="4" type="ORF">SMN809_LOCUS63942</name>
</gene>
<dbReference type="AlphaFoldDB" id="A0A821MMD4"/>
<feature type="non-terminal residue" evidence="3">
    <location>
        <position position="1"/>
    </location>
</feature>
<dbReference type="EMBL" id="CAJOBJ010326087">
    <property type="protein sequence ID" value="CAF5175392.1"/>
    <property type="molecule type" value="Genomic_DNA"/>
</dbReference>
<feature type="region of interest" description="Disordered" evidence="1">
    <location>
        <begin position="1"/>
        <end position="25"/>
    </location>
</feature>
<name>A0A821MMD4_9BILA</name>
<accession>A0A821MMD4</accession>
<reference evidence="3" key="1">
    <citation type="submission" date="2021-02" db="EMBL/GenBank/DDBJ databases">
        <authorList>
            <person name="Nowell W R."/>
        </authorList>
    </citation>
    <scope>NUCLEOTIDE SEQUENCE</scope>
</reference>
<comment type="caution">
    <text evidence="3">The sequence shown here is derived from an EMBL/GenBank/DDBJ whole genome shotgun (WGS) entry which is preliminary data.</text>
</comment>
<proteinExistence type="predicted"/>
<evidence type="ECO:0000313" key="5">
    <source>
        <dbReference type="EMBL" id="CAF5175392.1"/>
    </source>
</evidence>
<evidence type="ECO:0000313" key="6">
    <source>
        <dbReference type="Proteomes" id="UP000663866"/>
    </source>
</evidence>
<dbReference type="Proteomes" id="UP000681720">
    <property type="component" value="Unassembled WGS sequence"/>
</dbReference>
<dbReference type="Proteomes" id="UP000676336">
    <property type="component" value="Unassembled WGS sequence"/>
</dbReference>
<dbReference type="EMBL" id="CAJOBI010283042">
    <property type="protein sequence ID" value="CAF5151803.1"/>
    <property type="molecule type" value="Genomic_DNA"/>
</dbReference>
<sequence>MVQSDEDPISVEAADNTNSSYPMSQ</sequence>
<dbReference type="Proteomes" id="UP000663866">
    <property type="component" value="Unassembled WGS sequence"/>
</dbReference>
<evidence type="ECO:0000313" key="2">
    <source>
        <dbReference type="EMBL" id="CAF4428639.1"/>
    </source>
</evidence>
<organism evidence="3 6">
    <name type="scientific">Rotaria magnacalcarata</name>
    <dbReference type="NCBI Taxonomy" id="392030"/>
    <lineage>
        <taxon>Eukaryota</taxon>
        <taxon>Metazoa</taxon>
        <taxon>Spiralia</taxon>
        <taxon>Gnathifera</taxon>
        <taxon>Rotifera</taxon>
        <taxon>Eurotatoria</taxon>
        <taxon>Bdelloidea</taxon>
        <taxon>Philodinida</taxon>
        <taxon>Philodinidae</taxon>
        <taxon>Rotaria</taxon>
    </lineage>
</organism>
<protein>
    <submittedName>
        <fullName evidence="3">Uncharacterized protein</fullName>
    </submittedName>
</protein>
<keyword evidence="6" id="KW-1185">Reference proteome</keyword>
<evidence type="ECO:0000313" key="4">
    <source>
        <dbReference type="EMBL" id="CAF5151803.1"/>
    </source>
</evidence>
<evidence type="ECO:0000256" key="1">
    <source>
        <dbReference type="SAM" id="MobiDB-lite"/>
    </source>
</evidence>
<dbReference type="EMBL" id="CAJOBG010043544">
    <property type="protein sequence ID" value="CAF4428639.1"/>
    <property type="molecule type" value="Genomic_DNA"/>
</dbReference>
<feature type="compositionally biased region" description="Polar residues" evidence="1">
    <location>
        <begin position="15"/>
        <end position="25"/>
    </location>
</feature>
<dbReference type="EMBL" id="CAJOBG010118719">
    <property type="protein sequence ID" value="CAF4769708.1"/>
    <property type="molecule type" value="Genomic_DNA"/>
</dbReference>